<feature type="domain" description="DUF2460" evidence="1">
    <location>
        <begin position="7"/>
        <end position="208"/>
    </location>
</feature>
<evidence type="ECO:0000313" key="2">
    <source>
        <dbReference type="EMBL" id="EXI87458.1"/>
    </source>
</evidence>
<keyword evidence="3" id="KW-1185">Reference proteome</keyword>
<dbReference type="Proteomes" id="UP000022141">
    <property type="component" value="Unassembled WGS sequence"/>
</dbReference>
<comment type="caution">
    <text evidence="2">The sequence shown here is derived from an EMBL/GenBank/DDBJ whole genome shotgun (WGS) entry which is preliminary data.</text>
</comment>
<dbReference type="EMBL" id="JEMY01000034">
    <property type="protein sequence ID" value="EXI87458.1"/>
    <property type="molecule type" value="Genomic_DNA"/>
</dbReference>
<dbReference type="PATRIC" id="fig|1454004.3.peg.2673"/>
<dbReference type="STRING" id="1454004.AW11_02587"/>
<organism evidence="2 3">
    <name type="scientific">Accumulibacter regalis</name>
    <dbReference type="NCBI Taxonomy" id="522306"/>
    <lineage>
        <taxon>Bacteria</taxon>
        <taxon>Pseudomonadati</taxon>
        <taxon>Pseudomonadota</taxon>
        <taxon>Betaproteobacteria</taxon>
        <taxon>Candidatus Accumulibacter</taxon>
    </lineage>
</organism>
<proteinExistence type="predicted"/>
<dbReference type="InterPro" id="IPR011740">
    <property type="entry name" value="DUF2460"/>
</dbReference>
<name>A0A011NXP8_ACCRE</name>
<evidence type="ECO:0000313" key="3">
    <source>
        <dbReference type="Proteomes" id="UP000022141"/>
    </source>
</evidence>
<evidence type="ECO:0000259" key="1">
    <source>
        <dbReference type="Pfam" id="PF09343"/>
    </source>
</evidence>
<protein>
    <recommendedName>
        <fullName evidence="1">DUF2460 domain-containing protein</fullName>
    </recommendedName>
</protein>
<dbReference type="Pfam" id="PF09343">
    <property type="entry name" value="DUF2460"/>
    <property type="match status" value="1"/>
</dbReference>
<sequence>MAEFLDERLPVDVRMGASYADDYAVEITTTAGGAEYRRLIHGFPARRFTINYTLLRDDLAARVLALYHRAYGKFAGFRVRCADDFSTNAHIGTPTSTDWVLPKICSGVYQLIKGYGNGAAPLAIGLPFRKLTKPVSGTVVVSRNDVTLSSGVSVDYATGRVTVTPAPTTEVIKGGCEFDLPCRFNSSIEITALSKSMRDCGAIDIIELLQP</sequence>
<gene>
    <name evidence="2" type="ORF">AW11_02587</name>
</gene>
<reference evidence="2" key="1">
    <citation type="submission" date="2014-02" db="EMBL/GenBank/DDBJ databases">
        <title>Expanding our view of genomic diversity in Candidatus Accumulibacter clades.</title>
        <authorList>
            <person name="Skennerton C.T."/>
            <person name="Barr J.J."/>
            <person name="Slater F.R."/>
            <person name="Bond P.L."/>
            <person name="Tyson G.W."/>
        </authorList>
    </citation>
    <scope>NUCLEOTIDE SEQUENCE [LARGE SCALE GENOMIC DNA]</scope>
</reference>
<dbReference type="eggNOG" id="COG5448">
    <property type="taxonomic scope" value="Bacteria"/>
</dbReference>
<accession>A0A011NXP8</accession>
<dbReference type="AlphaFoldDB" id="A0A011NXP8"/>